<feature type="domain" description="BAAT/Acyl-CoA thioester hydrolase C-terminal" evidence="2">
    <location>
        <begin position="122"/>
        <end position="332"/>
    </location>
</feature>
<reference evidence="3 4" key="1">
    <citation type="submission" date="2014-04" db="EMBL/GenBank/DDBJ databases">
        <title>A comprehensive comparison of genomes of Erythrobacter spp. strains.</title>
        <authorList>
            <person name="Zheng Q."/>
        </authorList>
    </citation>
    <scope>NUCLEOTIDE SEQUENCE [LARGE SCALE GENOMIC DNA]</scope>
    <source>
        <strain evidence="3 4">DSM 6997</strain>
    </source>
</reference>
<keyword evidence="4" id="KW-1185">Reference proteome</keyword>
<dbReference type="EMBL" id="JMIW01000004">
    <property type="protein sequence ID" value="KEO89654.1"/>
    <property type="molecule type" value="Genomic_DNA"/>
</dbReference>
<dbReference type="OrthoDB" id="217645at2"/>
<protein>
    <recommendedName>
        <fullName evidence="2">BAAT/Acyl-CoA thioester hydrolase C-terminal domain-containing protein</fullName>
    </recommendedName>
</protein>
<dbReference type="eggNOG" id="COG1073">
    <property type="taxonomic scope" value="Bacteria"/>
</dbReference>
<dbReference type="Proteomes" id="UP000027647">
    <property type="component" value="Unassembled WGS sequence"/>
</dbReference>
<dbReference type="Gene3D" id="3.40.50.1820">
    <property type="entry name" value="alpha/beta hydrolase"/>
    <property type="match status" value="1"/>
</dbReference>
<evidence type="ECO:0000256" key="1">
    <source>
        <dbReference type="SAM" id="SignalP"/>
    </source>
</evidence>
<dbReference type="PANTHER" id="PTHR10824">
    <property type="entry name" value="ACYL-COENZYME A THIOESTERASE-RELATED"/>
    <property type="match status" value="1"/>
</dbReference>
<evidence type="ECO:0000313" key="4">
    <source>
        <dbReference type="Proteomes" id="UP000027647"/>
    </source>
</evidence>
<dbReference type="Pfam" id="PF08840">
    <property type="entry name" value="BAAT_C"/>
    <property type="match status" value="1"/>
</dbReference>
<evidence type="ECO:0000313" key="3">
    <source>
        <dbReference type="EMBL" id="KEO89654.1"/>
    </source>
</evidence>
<evidence type="ECO:0000259" key="2">
    <source>
        <dbReference type="Pfam" id="PF08840"/>
    </source>
</evidence>
<gene>
    <name evidence="3" type="ORF">EH31_10880</name>
</gene>
<organism evidence="3 4">
    <name type="scientific">Erythrobacter longus</name>
    <dbReference type="NCBI Taxonomy" id="1044"/>
    <lineage>
        <taxon>Bacteria</taxon>
        <taxon>Pseudomonadati</taxon>
        <taxon>Pseudomonadota</taxon>
        <taxon>Alphaproteobacteria</taxon>
        <taxon>Sphingomonadales</taxon>
        <taxon>Erythrobacteraceae</taxon>
        <taxon>Erythrobacter/Porphyrobacter group</taxon>
        <taxon>Erythrobacter</taxon>
    </lineage>
</organism>
<accession>A0A074M8D7</accession>
<comment type="caution">
    <text evidence="3">The sequence shown here is derived from an EMBL/GenBank/DDBJ whole genome shotgun (WGS) entry which is preliminary data.</text>
</comment>
<dbReference type="GO" id="GO:0006637">
    <property type="term" value="P:acyl-CoA metabolic process"/>
    <property type="evidence" value="ECO:0007669"/>
    <property type="project" value="TreeGrafter"/>
</dbReference>
<feature type="signal peptide" evidence="1">
    <location>
        <begin position="1"/>
        <end position="26"/>
    </location>
</feature>
<dbReference type="SUPFAM" id="SSF53474">
    <property type="entry name" value="alpha/beta-Hydrolases"/>
    <property type="match status" value="1"/>
</dbReference>
<dbReference type="AlphaFoldDB" id="A0A074M8D7"/>
<keyword evidence="1" id="KW-0732">Signal</keyword>
<feature type="chain" id="PRO_5001699074" description="BAAT/Acyl-CoA thioester hydrolase C-terminal domain-containing protein" evidence="1">
    <location>
        <begin position="27"/>
        <end position="336"/>
    </location>
</feature>
<name>A0A074M8D7_ERYLO</name>
<dbReference type="GO" id="GO:0006631">
    <property type="term" value="P:fatty acid metabolic process"/>
    <property type="evidence" value="ECO:0007669"/>
    <property type="project" value="TreeGrafter"/>
</dbReference>
<dbReference type="GO" id="GO:0047617">
    <property type="term" value="F:fatty acyl-CoA hydrolase activity"/>
    <property type="evidence" value="ECO:0007669"/>
    <property type="project" value="TreeGrafter"/>
</dbReference>
<dbReference type="InterPro" id="IPR029058">
    <property type="entry name" value="AB_hydrolase_fold"/>
</dbReference>
<proteinExistence type="predicted"/>
<dbReference type="STRING" id="1044.EH31_10880"/>
<dbReference type="InterPro" id="IPR014940">
    <property type="entry name" value="BAAT_C"/>
</dbReference>
<sequence>MRRTKPLLTALAIIALLGGAALFQQAAPERYGLPEIEVLDPGTTGQRLDQAGLFGNYYPAKRAEDAIHGDRRPAVLLLGGSEGGLGSGAKHMALSLQEKGFTVLHLAYFGAPGQPEALERIPIEGFDRALDWLKQQAGVDPQRLSVVGASKGAEAALLIASRRDDLSAVVAGMPTSVAWNGINWASNGQSPHSSWTIGGRQVPTMPFSDWKASEGIISVYRAVEDPAQSVAAQRAAIPIERASARIMLVCGEAETMWPACPMSRMIAKRSAQKSGPAISVLAYPDAGHFVFGPPLASDNPFYDRLDTFGGSVEGNAKARAESWPKVVAFLKEMAPQ</sequence>
<dbReference type="RefSeq" id="WP_051699163.1">
    <property type="nucleotide sequence ID" value="NZ_JMIW01000004.1"/>
</dbReference>
<dbReference type="PANTHER" id="PTHR10824:SF4">
    <property type="entry name" value="ACYL-COENZYME A THIOESTERASE 1-LIKE"/>
    <property type="match status" value="1"/>
</dbReference>